<dbReference type="Proteomes" id="UP000824165">
    <property type="component" value="Unassembled WGS sequence"/>
</dbReference>
<evidence type="ECO:0000313" key="1">
    <source>
        <dbReference type="EMBL" id="HIT84836.1"/>
    </source>
</evidence>
<gene>
    <name evidence="1" type="ORF">IAA60_02895</name>
</gene>
<name>A0A9D1H2F1_9FIRM</name>
<organism evidence="1 2">
    <name type="scientific">Candidatus Ornithomonoglobus intestinigallinarum</name>
    <dbReference type="NCBI Taxonomy" id="2840894"/>
    <lineage>
        <taxon>Bacteria</taxon>
        <taxon>Bacillati</taxon>
        <taxon>Bacillota</taxon>
        <taxon>Clostridia</taxon>
        <taxon>Candidatus Ornithomonoglobus</taxon>
    </lineage>
</organism>
<reference evidence="1" key="1">
    <citation type="submission" date="2020-10" db="EMBL/GenBank/DDBJ databases">
        <authorList>
            <person name="Gilroy R."/>
        </authorList>
    </citation>
    <scope>NUCLEOTIDE SEQUENCE</scope>
    <source>
        <strain evidence="1">CHK181-108</strain>
    </source>
</reference>
<evidence type="ECO:0000313" key="2">
    <source>
        <dbReference type="Proteomes" id="UP000824165"/>
    </source>
</evidence>
<protein>
    <submittedName>
        <fullName evidence="1">Uncharacterized protein</fullName>
    </submittedName>
</protein>
<dbReference type="AlphaFoldDB" id="A0A9D1H2F1"/>
<comment type="caution">
    <text evidence="1">The sequence shown here is derived from an EMBL/GenBank/DDBJ whole genome shotgun (WGS) entry which is preliminary data.</text>
</comment>
<sequence>MMKKIYENPSISIATFSVENIVTDLSGKTAQEIVGNQLAGQGVISGNTFTTDWEKMSAINE</sequence>
<reference evidence="1" key="2">
    <citation type="journal article" date="2021" name="PeerJ">
        <title>Extensive microbial diversity within the chicken gut microbiome revealed by metagenomics and culture.</title>
        <authorList>
            <person name="Gilroy R."/>
            <person name="Ravi A."/>
            <person name="Getino M."/>
            <person name="Pursley I."/>
            <person name="Horton D.L."/>
            <person name="Alikhan N.F."/>
            <person name="Baker D."/>
            <person name="Gharbi K."/>
            <person name="Hall N."/>
            <person name="Watson M."/>
            <person name="Adriaenssens E.M."/>
            <person name="Foster-Nyarko E."/>
            <person name="Jarju S."/>
            <person name="Secka A."/>
            <person name="Antonio M."/>
            <person name="Oren A."/>
            <person name="Chaudhuri R.R."/>
            <person name="La Ragione R."/>
            <person name="Hildebrand F."/>
            <person name="Pallen M.J."/>
        </authorList>
    </citation>
    <scope>NUCLEOTIDE SEQUENCE</scope>
    <source>
        <strain evidence="1">CHK181-108</strain>
    </source>
</reference>
<accession>A0A9D1H2F1</accession>
<dbReference type="EMBL" id="DVLU01000025">
    <property type="protein sequence ID" value="HIT84836.1"/>
    <property type="molecule type" value="Genomic_DNA"/>
</dbReference>
<proteinExistence type="predicted"/>